<dbReference type="Proteomes" id="UP000748308">
    <property type="component" value="Unassembled WGS sequence"/>
</dbReference>
<accession>A0A937X925</accession>
<dbReference type="Gene3D" id="3.20.20.70">
    <property type="entry name" value="Aldolase class I"/>
    <property type="match status" value="1"/>
</dbReference>
<dbReference type="Pfam" id="PF04055">
    <property type="entry name" value="Radical_SAM"/>
    <property type="match status" value="1"/>
</dbReference>
<comment type="caution">
    <text evidence="7">The sequence shown here is derived from an EMBL/GenBank/DDBJ whole genome shotgun (WGS) entry which is preliminary data.</text>
</comment>
<protein>
    <submittedName>
        <fullName evidence="7">Radical SAM protein</fullName>
    </submittedName>
</protein>
<dbReference type="InterPro" id="IPR007197">
    <property type="entry name" value="rSAM"/>
</dbReference>
<dbReference type="InterPro" id="IPR013785">
    <property type="entry name" value="Aldolase_TIM"/>
</dbReference>
<evidence type="ECO:0000313" key="8">
    <source>
        <dbReference type="Proteomes" id="UP000748308"/>
    </source>
</evidence>
<keyword evidence="2 5" id="KW-0479">Metal-binding</keyword>
<dbReference type="GO" id="GO:0046872">
    <property type="term" value="F:metal ion binding"/>
    <property type="evidence" value="ECO:0007669"/>
    <property type="project" value="UniProtKB-KW"/>
</dbReference>
<gene>
    <name evidence="7" type="ORF">FJY75_07990</name>
</gene>
<proteinExistence type="predicted"/>
<dbReference type="InterPro" id="IPR016431">
    <property type="entry name" value="Pyrv-formate_lyase-activ_prd"/>
</dbReference>
<keyword evidence="3 5" id="KW-0408">Iron</keyword>
<dbReference type="SUPFAM" id="SSF102114">
    <property type="entry name" value="Radical SAM enzymes"/>
    <property type="match status" value="1"/>
</dbReference>
<dbReference type="PANTHER" id="PTHR43075">
    <property type="entry name" value="FORMATE LYASE ACTIVATING ENZYME, PUTATIVE (AFU_ORTHOLOGUE AFUA_2G15630)-RELATED"/>
    <property type="match status" value="1"/>
</dbReference>
<dbReference type="SFLD" id="SFLDG01099">
    <property type="entry name" value="Uncharacterised_Radical_SAM_Su"/>
    <property type="match status" value="1"/>
</dbReference>
<dbReference type="GO" id="GO:0051536">
    <property type="term" value="F:iron-sulfur cluster binding"/>
    <property type="evidence" value="ECO:0007669"/>
    <property type="project" value="UniProtKB-KW"/>
</dbReference>
<dbReference type="PIRSF" id="PIRSF004869">
    <property type="entry name" value="PflX_prd"/>
    <property type="match status" value="1"/>
</dbReference>
<dbReference type="InterPro" id="IPR058240">
    <property type="entry name" value="rSAM_sf"/>
</dbReference>
<dbReference type="InterPro" id="IPR040085">
    <property type="entry name" value="MJ0674-like"/>
</dbReference>
<evidence type="ECO:0000256" key="3">
    <source>
        <dbReference type="ARBA" id="ARBA00023004"/>
    </source>
</evidence>
<evidence type="ECO:0000313" key="7">
    <source>
        <dbReference type="EMBL" id="MBM3317780.1"/>
    </source>
</evidence>
<evidence type="ECO:0000259" key="6">
    <source>
        <dbReference type="Pfam" id="PF04055"/>
    </source>
</evidence>
<sequence length="306" mass="33523">MSHPAFLDLTASGELEARTGQALARLGACDLCPRLCRADRLGGEFGFCATGRQAKLASAGPHFGEEDVLVGRRGSGTIFVASCNLGCDFCQNAEISRERVGREVTASEWAQVMLELQARGCHNINIVTPSHVVPALLEALCVAARGGLRLPIVYNTSAYDLPETLRLLAGVIDIYMPDFKFWDPQVSGRYAGAPDYAERAREALREMHRQTGDLVLDAEGLARRGLLARHLVLPEGLAGTRPVCEFLAREISHDTYINVMDQYQPARDIPAGDPLARRITRDEYAAAVEQAREAGLHRFAERRPLV</sequence>
<dbReference type="AlphaFoldDB" id="A0A937X925"/>
<dbReference type="GO" id="GO:0003824">
    <property type="term" value="F:catalytic activity"/>
    <property type="evidence" value="ECO:0007669"/>
    <property type="project" value="InterPro"/>
</dbReference>
<comment type="cofactor">
    <cofactor evidence="5">
        <name>[4Fe-4S] cluster</name>
        <dbReference type="ChEBI" id="CHEBI:49883"/>
    </cofactor>
    <text evidence="5">Binds 1 [4Fe-4S] cluster. The cluster is coordinated with 3 cysteines and an exchangeable S-adenosyl-L-methionine.</text>
</comment>
<keyword evidence="4 5" id="KW-0411">Iron-sulfur</keyword>
<evidence type="ECO:0000256" key="1">
    <source>
        <dbReference type="ARBA" id="ARBA00022691"/>
    </source>
</evidence>
<organism evidence="7 8">
    <name type="scientific">Eiseniibacteriota bacterium</name>
    <dbReference type="NCBI Taxonomy" id="2212470"/>
    <lineage>
        <taxon>Bacteria</taxon>
        <taxon>Candidatus Eiseniibacteriota</taxon>
    </lineage>
</organism>
<dbReference type="EMBL" id="VGIY01000187">
    <property type="protein sequence ID" value="MBM3317780.1"/>
    <property type="molecule type" value="Genomic_DNA"/>
</dbReference>
<dbReference type="CDD" id="cd01335">
    <property type="entry name" value="Radical_SAM"/>
    <property type="match status" value="1"/>
</dbReference>
<evidence type="ECO:0000256" key="2">
    <source>
        <dbReference type="ARBA" id="ARBA00022723"/>
    </source>
</evidence>
<dbReference type="SFLD" id="SFLDS00029">
    <property type="entry name" value="Radical_SAM"/>
    <property type="match status" value="1"/>
</dbReference>
<evidence type="ECO:0000256" key="4">
    <source>
        <dbReference type="ARBA" id="ARBA00023014"/>
    </source>
</evidence>
<name>A0A937X925_UNCEI</name>
<keyword evidence="1 5" id="KW-0949">S-adenosyl-L-methionine</keyword>
<dbReference type="PANTHER" id="PTHR43075:SF1">
    <property type="entry name" value="FORMATE LYASE ACTIVATING ENZYME, PUTATIVE (AFU_ORTHOLOGUE AFUA_2G15630)-RELATED"/>
    <property type="match status" value="1"/>
</dbReference>
<feature type="binding site" evidence="5">
    <location>
        <position position="90"/>
    </location>
    <ligand>
        <name>[4Fe-4S] cluster</name>
        <dbReference type="ChEBI" id="CHEBI:49883"/>
        <note>4Fe-4S-S-AdoMet</note>
    </ligand>
</feature>
<reference evidence="7" key="1">
    <citation type="submission" date="2019-03" db="EMBL/GenBank/DDBJ databases">
        <title>Lake Tanganyika Metagenome-Assembled Genomes (MAGs).</title>
        <authorList>
            <person name="Tran P."/>
        </authorList>
    </citation>
    <scope>NUCLEOTIDE SEQUENCE</scope>
    <source>
        <strain evidence="7">M_DeepCast_400m_m2_100</strain>
    </source>
</reference>
<evidence type="ECO:0000256" key="5">
    <source>
        <dbReference type="PIRSR" id="PIRSR004869-50"/>
    </source>
</evidence>
<feature type="binding site" evidence="5">
    <location>
        <position position="83"/>
    </location>
    <ligand>
        <name>[4Fe-4S] cluster</name>
        <dbReference type="ChEBI" id="CHEBI:49883"/>
        <note>4Fe-4S-S-AdoMet</note>
    </ligand>
</feature>
<feature type="binding site" evidence="5">
    <location>
        <position position="87"/>
    </location>
    <ligand>
        <name>[4Fe-4S] cluster</name>
        <dbReference type="ChEBI" id="CHEBI:49883"/>
        <note>4Fe-4S-S-AdoMet</note>
    </ligand>
</feature>
<feature type="domain" description="Radical SAM core" evidence="6">
    <location>
        <begin position="79"/>
        <end position="209"/>
    </location>
</feature>